<keyword evidence="7" id="KW-1185">Reference proteome</keyword>
<dbReference type="Gene3D" id="1.50.10.150">
    <property type="entry name" value="Voltage-dependent anion channel"/>
    <property type="match status" value="1"/>
</dbReference>
<dbReference type="AlphaFoldDB" id="A0A8S8XCB3"/>
<sequence length="317" mass="33809">MFIPASFFGAVIGLAALGLGWRVAARVWHLPPLIAEAICGVAFVVWLLLLVLYARKWIVAREEAWAEIEHPVQCCFVALIFTASLLIAAVLVPYQMMAAKVVYWAFTPTSLLFAAWRFGGLWRGGRDNVTTTSALYLPLVGSPLVACGVGAGAFGWHDLGCVLFGMGVLPWLALESVILNRLLNAAPMIPPLRPTLGIQLAPPAVSCGAYLSLTSGVPDTVALLLFGYALLQALFLLRLSSWIAEGGVSMAFWGFSFGISALGADAARFADRGATGGWDWIAPLVFGLANVSILLLVLNSVRLLLAGRALPPPLLPR</sequence>
<dbReference type="PANTHER" id="PTHR37955">
    <property type="entry name" value="TELLURITE RESISTANCE PROTEIN TEHA"/>
    <property type="match status" value="1"/>
</dbReference>
<evidence type="ECO:0000313" key="6">
    <source>
        <dbReference type="EMBL" id="GIL38947.1"/>
    </source>
</evidence>
<dbReference type="GO" id="GO:0046583">
    <property type="term" value="F:monoatomic cation efflux transmembrane transporter activity"/>
    <property type="evidence" value="ECO:0007669"/>
    <property type="project" value="TreeGrafter"/>
</dbReference>
<dbReference type="Pfam" id="PF03595">
    <property type="entry name" value="SLAC1"/>
    <property type="match status" value="1"/>
</dbReference>
<dbReference type="InterPro" id="IPR004695">
    <property type="entry name" value="SLAC1/Mae1/Ssu1/TehA"/>
</dbReference>
<dbReference type="InterPro" id="IPR038665">
    <property type="entry name" value="Voltage-dep_anion_channel_sf"/>
</dbReference>
<comment type="subcellular location">
    <subcellularLocation>
        <location evidence="1">Membrane</location>
        <topology evidence="1">Multi-pass membrane protein</topology>
    </subcellularLocation>
</comment>
<protein>
    <submittedName>
        <fullName evidence="6">Dicarboxylate transporter/tellurite-resistance protein TehA</fullName>
    </submittedName>
</protein>
<evidence type="ECO:0000256" key="3">
    <source>
        <dbReference type="ARBA" id="ARBA00022989"/>
    </source>
</evidence>
<feature type="transmembrane region" description="Helical" evidence="5">
    <location>
        <begin position="281"/>
        <end position="305"/>
    </location>
</feature>
<feature type="transmembrane region" description="Helical" evidence="5">
    <location>
        <begin position="220"/>
        <end position="239"/>
    </location>
</feature>
<keyword evidence="2 5" id="KW-0812">Transmembrane</keyword>
<feature type="transmembrane region" description="Helical" evidence="5">
    <location>
        <begin position="101"/>
        <end position="122"/>
    </location>
</feature>
<feature type="transmembrane region" description="Helical" evidence="5">
    <location>
        <begin position="75"/>
        <end position="95"/>
    </location>
</feature>
<evidence type="ECO:0000313" key="7">
    <source>
        <dbReference type="Proteomes" id="UP000681075"/>
    </source>
</evidence>
<keyword evidence="3 5" id="KW-1133">Transmembrane helix</keyword>
<evidence type="ECO:0000256" key="5">
    <source>
        <dbReference type="SAM" id="Phobius"/>
    </source>
</evidence>
<name>A0A8S8XCB3_9PROT</name>
<accession>A0A8S8XCB3</accession>
<dbReference type="Proteomes" id="UP000681075">
    <property type="component" value="Unassembled WGS sequence"/>
</dbReference>
<evidence type="ECO:0000256" key="2">
    <source>
        <dbReference type="ARBA" id="ARBA00022692"/>
    </source>
</evidence>
<dbReference type="NCBIfam" id="NF008032">
    <property type="entry name" value="PRK10764.1"/>
    <property type="match status" value="1"/>
</dbReference>
<evidence type="ECO:0000256" key="1">
    <source>
        <dbReference type="ARBA" id="ARBA00004141"/>
    </source>
</evidence>
<gene>
    <name evidence="6" type="ORF">TMPK1_11840</name>
</gene>
<keyword evidence="4 5" id="KW-0472">Membrane</keyword>
<dbReference type="GO" id="GO:0005886">
    <property type="term" value="C:plasma membrane"/>
    <property type="evidence" value="ECO:0007669"/>
    <property type="project" value="TreeGrafter"/>
</dbReference>
<comment type="caution">
    <text evidence="6">The sequence shown here is derived from an EMBL/GenBank/DDBJ whole genome shotgun (WGS) entry which is preliminary data.</text>
</comment>
<dbReference type="PANTHER" id="PTHR37955:SF1">
    <property type="entry name" value="DEP DOMAIN-CONTAINING PROTEIN"/>
    <property type="match status" value="1"/>
</dbReference>
<reference evidence="6" key="1">
    <citation type="submission" date="2021-02" db="EMBL/GenBank/DDBJ databases">
        <title>Genome sequence of Rhodospirillales sp. strain TMPK1 isolated from soil.</title>
        <authorList>
            <person name="Nakai R."/>
            <person name="Kusada H."/>
            <person name="Tamaki H."/>
        </authorList>
    </citation>
    <scope>NUCLEOTIDE SEQUENCE</scope>
    <source>
        <strain evidence="6">TMPK1</strain>
    </source>
</reference>
<dbReference type="EMBL" id="BOPV01000001">
    <property type="protein sequence ID" value="GIL38947.1"/>
    <property type="molecule type" value="Genomic_DNA"/>
</dbReference>
<dbReference type="InterPro" id="IPR052951">
    <property type="entry name" value="Tellurite_res_ion_channel"/>
</dbReference>
<organism evidence="6 7">
    <name type="scientific">Roseiterribacter gracilis</name>
    <dbReference type="NCBI Taxonomy" id="2812848"/>
    <lineage>
        <taxon>Bacteria</taxon>
        <taxon>Pseudomonadati</taxon>
        <taxon>Pseudomonadota</taxon>
        <taxon>Alphaproteobacteria</taxon>
        <taxon>Rhodospirillales</taxon>
        <taxon>Roseiterribacteraceae</taxon>
        <taxon>Roseiterribacter</taxon>
    </lineage>
</organism>
<dbReference type="RefSeq" id="WP_420242047.1">
    <property type="nucleotide sequence ID" value="NZ_BOPV01000001.1"/>
</dbReference>
<feature type="transmembrane region" description="Helical" evidence="5">
    <location>
        <begin position="251"/>
        <end position="269"/>
    </location>
</feature>
<proteinExistence type="predicted"/>
<feature type="transmembrane region" description="Helical" evidence="5">
    <location>
        <begin position="134"/>
        <end position="156"/>
    </location>
</feature>
<evidence type="ECO:0000256" key="4">
    <source>
        <dbReference type="ARBA" id="ARBA00023136"/>
    </source>
</evidence>
<feature type="transmembrane region" description="Helical" evidence="5">
    <location>
        <begin position="34"/>
        <end position="54"/>
    </location>
</feature>